<dbReference type="PANTHER" id="PTHR10815:SF13">
    <property type="entry name" value="METHYLATED-DNA--PROTEIN-CYSTEINE METHYLTRANSFERASE"/>
    <property type="match status" value="1"/>
</dbReference>
<dbReference type="EMBL" id="JRPL02000015">
    <property type="protein sequence ID" value="TLD82794.1"/>
    <property type="molecule type" value="Genomic_DNA"/>
</dbReference>
<accession>A0A4U8S9V9</accession>
<comment type="caution">
    <text evidence="10">The sequence shown here is derived from an EMBL/GenBank/DDBJ whole genome shotgun (WGS) entry which is preliminary data.</text>
</comment>
<dbReference type="Proteomes" id="UP000029878">
    <property type="component" value="Unassembled WGS sequence"/>
</dbReference>
<dbReference type="SUPFAM" id="SSF46767">
    <property type="entry name" value="Methylated DNA-protein cysteine methyltransferase, C-terminal domain"/>
    <property type="match status" value="1"/>
</dbReference>
<keyword evidence="7" id="KW-0234">DNA repair</keyword>
<dbReference type="CDD" id="cd06445">
    <property type="entry name" value="ATase"/>
    <property type="match status" value="1"/>
</dbReference>
<evidence type="ECO:0000256" key="1">
    <source>
        <dbReference type="ARBA" id="ARBA00001286"/>
    </source>
</evidence>
<keyword evidence="6" id="KW-0227">DNA damage</keyword>
<dbReference type="NCBIfam" id="TIGR00589">
    <property type="entry name" value="ogt"/>
    <property type="match status" value="1"/>
</dbReference>
<dbReference type="Gene3D" id="1.10.10.10">
    <property type="entry name" value="Winged helix-like DNA-binding domain superfamily/Winged helix DNA-binding domain"/>
    <property type="match status" value="1"/>
</dbReference>
<reference evidence="10 11" key="1">
    <citation type="journal article" date="2014" name="Genome Announc.">
        <title>Draft genome sequences of eight enterohepatic helicobacter species isolated from both laboratory and wild rodents.</title>
        <authorList>
            <person name="Sheh A."/>
            <person name="Shen Z."/>
            <person name="Fox J.G."/>
        </authorList>
    </citation>
    <scope>NUCLEOTIDE SEQUENCE [LARGE SCALE GENOMIC DNA]</scope>
    <source>
        <strain evidence="10 11">ATCC 700114</strain>
    </source>
</reference>
<keyword evidence="5 10" id="KW-0808">Transferase</keyword>
<organism evidence="10 11">
    <name type="scientific">Helicobacter trogontum</name>
    <dbReference type="NCBI Taxonomy" id="50960"/>
    <lineage>
        <taxon>Bacteria</taxon>
        <taxon>Pseudomonadati</taxon>
        <taxon>Campylobacterota</taxon>
        <taxon>Epsilonproteobacteria</taxon>
        <taxon>Campylobacterales</taxon>
        <taxon>Helicobacteraceae</taxon>
        <taxon>Helicobacter</taxon>
    </lineage>
</organism>
<evidence type="ECO:0000259" key="9">
    <source>
        <dbReference type="Pfam" id="PF01035"/>
    </source>
</evidence>
<comment type="similarity">
    <text evidence="2">Belongs to the MGMT family.</text>
</comment>
<dbReference type="InterPro" id="IPR014048">
    <property type="entry name" value="MethylDNA_cys_MeTrfase_DNA-bd"/>
</dbReference>
<evidence type="ECO:0000256" key="7">
    <source>
        <dbReference type="ARBA" id="ARBA00023204"/>
    </source>
</evidence>
<gene>
    <name evidence="10" type="ORF">LS81_006830</name>
</gene>
<evidence type="ECO:0000313" key="10">
    <source>
        <dbReference type="EMBL" id="TLD82794.1"/>
    </source>
</evidence>
<evidence type="ECO:0000256" key="4">
    <source>
        <dbReference type="ARBA" id="ARBA00022603"/>
    </source>
</evidence>
<dbReference type="FunFam" id="1.10.10.10:FF:000214">
    <property type="entry name" value="Methylated-DNA--protein-cysteine methyltransferase"/>
    <property type="match status" value="1"/>
</dbReference>
<sequence>MRNHYGGLYKSVIGDIGIMIYKDKIINIELFNEETQHSLHSIEMYKLLEENHISKQAIKALTLYLSGSIPLNMKHNSMFLLSIPLYMQGTSFQKDVWNTLMYIPHGETRSYKDIANILGKPNAMRAVGNACKNNPILFFIPCHRVVSHNGKIGGYRAGLDTKKHLLTLEAQTKHKF</sequence>
<evidence type="ECO:0000256" key="8">
    <source>
        <dbReference type="ARBA" id="ARBA00049348"/>
    </source>
</evidence>
<dbReference type="RefSeq" id="WP_034345925.1">
    <property type="nucleotide sequence ID" value="NZ_FZNG01000054.1"/>
</dbReference>
<evidence type="ECO:0000256" key="6">
    <source>
        <dbReference type="ARBA" id="ARBA00022763"/>
    </source>
</evidence>
<dbReference type="InterPro" id="IPR001497">
    <property type="entry name" value="MethylDNA_cys_MeTrfase_AS"/>
</dbReference>
<evidence type="ECO:0000313" key="11">
    <source>
        <dbReference type="Proteomes" id="UP000029878"/>
    </source>
</evidence>
<dbReference type="OrthoDB" id="9802228at2"/>
<dbReference type="EC" id="2.1.1.63" evidence="3"/>
<evidence type="ECO:0000256" key="5">
    <source>
        <dbReference type="ARBA" id="ARBA00022679"/>
    </source>
</evidence>
<dbReference type="InterPro" id="IPR036388">
    <property type="entry name" value="WH-like_DNA-bd_sf"/>
</dbReference>
<dbReference type="Pfam" id="PF01035">
    <property type="entry name" value="DNA_binding_1"/>
    <property type="match status" value="1"/>
</dbReference>
<dbReference type="GO" id="GO:0006281">
    <property type="term" value="P:DNA repair"/>
    <property type="evidence" value="ECO:0007669"/>
    <property type="project" value="UniProtKB-KW"/>
</dbReference>
<comment type="catalytic activity">
    <reaction evidence="8">
        <text>a 6-O-methyl-2'-deoxyguanosine in DNA + L-cysteinyl-[protein] = S-methyl-L-cysteinyl-[protein] + a 2'-deoxyguanosine in DNA</text>
        <dbReference type="Rhea" id="RHEA:24000"/>
        <dbReference type="Rhea" id="RHEA-COMP:10131"/>
        <dbReference type="Rhea" id="RHEA-COMP:10132"/>
        <dbReference type="Rhea" id="RHEA-COMP:11367"/>
        <dbReference type="Rhea" id="RHEA-COMP:11368"/>
        <dbReference type="ChEBI" id="CHEBI:29950"/>
        <dbReference type="ChEBI" id="CHEBI:82612"/>
        <dbReference type="ChEBI" id="CHEBI:85445"/>
        <dbReference type="ChEBI" id="CHEBI:85448"/>
        <dbReference type="EC" id="2.1.1.63"/>
    </reaction>
</comment>
<feature type="domain" description="Methylated-DNA-[protein]-cysteine S-methyltransferase DNA binding" evidence="9">
    <location>
        <begin position="91"/>
        <end position="170"/>
    </location>
</feature>
<name>A0A4U8S9V9_9HELI</name>
<comment type="catalytic activity">
    <reaction evidence="1">
        <text>a 4-O-methyl-thymidine in DNA + L-cysteinyl-[protein] = a thymidine in DNA + S-methyl-L-cysteinyl-[protein]</text>
        <dbReference type="Rhea" id="RHEA:53428"/>
        <dbReference type="Rhea" id="RHEA-COMP:10131"/>
        <dbReference type="Rhea" id="RHEA-COMP:10132"/>
        <dbReference type="Rhea" id="RHEA-COMP:13555"/>
        <dbReference type="Rhea" id="RHEA-COMP:13556"/>
        <dbReference type="ChEBI" id="CHEBI:29950"/>
        <dbReference type="ChEBI" id="CHEBI:82612"/>
        <dbReference type="ChEBI" id="CHEBI:137386"/>
        <dbReference type="ChEBI" id="CHEBI:137387"/>
        <dbReference type="EC" id="2.1.1.63"/>
    </reaction>
</comment>
<dbReference type="GO" id="GO:0032259">
    <property type="term" value="P:methylation"/>
    <property type="evidence" value="ECO:0007669"/>
    <property type="project" value="UniProtKB-KW"/>
</dbReference>
<proteinExistence type="inferred from homology"/>
<evidence type="ECO:0000256" key="2">
    <source>
        <dbReference type="ARBA" id="ARBA00008711"/>
    </source>
</evidence>
<dbReference type="AlphaFoldDB" id="A0A4U8S9V9"/>
<dbReference type="PROSITE" id="PS00374">
    <property type="entry name" value="MGMT"/>
    <property type="match status" value="1"/>
</dbReference>
<evidence type="ECO:0000256" key="3">
    <source>
        <dbReference type="ARBA" id="ARBA00011918"/>
    </source>
</evidence>
<keyword evidence="4 10" id="KW-0489">Methyltransferase</keyword>
<dbReference type="InterPro" id="IPR036217">
    <property type="entry name" value="MethylDNA_cys_MeTrfase_DNAb"/>
</dbReference>
<dbReference type="GO" id="GO:0003908">
    <property type="term" value="F:methylated-DNA-[protein]-cysteine S-methyltransferase activity"/>
    <property type="evidence" value="ECO:0007669"/>
    <property type="project" value="UniProtKB-EC"/>
</dbReference>
<protein>
    <recommendedName>
        <fullName evidence="3">methylated-DNA--[protein]-cysteine S-methyltransferase</fullName>
        <ecNumber evidence="3">2.1.1.63</ecNumber>
    </recommendedName>
</protein>
<dbReference type="PANTHER" id="PTHR10815">
    <property type="entry name" value="METHYLATED-DNA--PROTEIN-CYSTEINE METHYLTRANSFERASE"/>
    <property type="match status" value="1"/>
</dbReference>